<dbReference type="InterPro" id="IPR011009">
    <property type="entry name" value="Kinase-like_dom_sf"/>
</dbReference>
<dbReference type="GO" id="GO:0010038">
    <property type="term" value="P:response to metal ion"/>
    <property type="evidence" value="ECO:0007669"/>
    <property type="project" value="UniProtKB-ARBA"/>
</dbReference>
<keyword evidence="3" id="KW-0808">Transferase</keyword>
<dbReference type="Gene3D" id="1.10.510.10">
    <property type="entry name" value="Transferase(Phosphotransferase) domain 1"/>
    <property type="match status" value="1"/>
</dbReference>
<keyword evidence="10 14" id="KW-0472">Membrane</keyword>
<dbReference type="Pfam" id="PF12819">
    <property type="entry name" value="Malectin_like"/>
    <property type="match status" value="1"/>
</dbReference>
<evidence type="ECO:0000256" key="11">
    <source>
        <dbReference type="ARBA" id="ARBA00023180"/>
    </source>
</evidence>
<feature type="transmembrane region" description="Helical" evidence="14">
    <location>
        <begin position="453"/>
        <end position="474"/>
    </location>
</feature>
<dbReference type="AlphaFoldDB" id="A0AAW1WLS9"/>
<keyword evidence="18" id="KW-1185">Reference proteome</keyword>
<evidence type="ECO:0000256" key="7">
    <source>
        <dbReference type="ARBA" id="ARBA00022777"/>
    </source>
</evidence>
<protein>
    <recommendedName>
        <fullName evidence="16">Protein kinase domain-containing protein</fullName>
    </recommendedName>
</protein>
<dbReference type="FunFam" id="2.60.120.430:FF:000003">
    <property type="entry name" value="FERONIA receptor-like kinase"/>
    <property type="match status" value="1"/>
</dbReference>
<keyword evidence="5 15" id="KW-0732">Signal</keyword>
<dbReference type="InterPro" id="IPR017441">
    <property type="entry name" value="Protein_kinase_ATP_BS"/>
</dbReference>
<dbReference type="FunFam" id="3.30.200.20:FF:000645">
    <property type="entry name" value="Receptor-like protein kinase FERONIA"/>
    <property type="match status" value="1"/>
</dbReference>
<feature type="region of interest" description="Disordered" evidence="13">
    <location>
        <begin position="63"/>
        <end position="82"/>
    </location>
</feature>
<evidence type="ECO:0000256" key="13">
    <source>
        <dbReference type="SAM" id="MobiDB-lite"/>
    </source>
</evidence>
<feature type="signal peptide" evidence="15">
    <location>
        <begin position="1"/>
        <end position="24"/>
    </location>
</feature>
<evidence type="ECO:0000256" key="5">
    <source>
        <dbReference type="ARBA" id="ARBA00022729"/>
    </source>
</evidence>
<dbReference type="InterPro" id="IPR001245">
    <property type="entry name" value="Ser-Thr/Tyr_kinase_cat_dom"/>
</dbReference>
<proteinExistence type="predicted"/>
<dbReference type="PROSITE" id="PS50011">
    <property type="entry name" value="PROTEIN_KINASE_DOM"/>
    <property type="match status" value="1"/>
</dbReference>
<gene>
    <name evidence="17" type="ORF">M0R45_033234</name>
</gene>
<feature type="domain" description="Protein kinase" evidence="16">
    <location>
        <begin position="529"/>
        <end position="803"/>
    </location>
</feature>
<dbReference type="Gene3D" id="3.30.200.20">
    <property type="entry name" value="Phosphorylase Kinase, domain 1"/>
    <property type="match status" value="1"/>
</dbReference>
<dbReference type="Proteomes" id="UP001457282">
    <property type="component" value="Unassembled WGS sequence"/>
</dbReference>
<dbReference type="PANTHER" id="PTHR34590:SF15">
    <property type="entry name" value="PROTEIN KINASE DOMAIN-CONTAINING PROTEIN"/>
    <property type="match status" value="1"/>
</dbReference>
<evidence type="ECO:0000256" key="12">
    <source>
        <dbReference type="PROSITE-ProRule" id="PRU10141"/>
    </source>
</evidence>
<dbReference type="Pfam" id="PF07714">
    <property type="entry name" value="PK_Tyr_Ser-Thr"/>
    <property type="match status" value="1"/>
</dbReference>
<dbReference type="SUPFAM" id="SSF56112">
    <property type="entry name" value="Protein kinase-like (PK-like)"/>
    <property type="match status" value="1"/>
</dbReference>
<dbReference type="InterPro" id="IPR045272">
    <property type="entry name" value="ANXUR1/2-like"/>
</dbReference>
<keyword evidence="9 14" id="KW-1133">Transmembrane helix</keyword>
<evidence type="ECO:0000256" key="6">
    <source>
        <dbReference type="ARBA" id="ARBA00022741"/>
    </source>
</evidence>
<dbReference type="PROSITE" id="PS00108">
    <property type="entry name" value="PROTEIN_KINASE_ST"/>
    <property type="match status" value="1"/>
</dbReference>
<keyword evidence="8 12" id="KW-0067">ATP-binding</keyword>
<evidence type="ECO:0000313" key="17">
    <source>
        <dbReference type="EMBL" id="KAK9924889.1"/>
    </source>
</evidence>
<dbReference type="Gene3D" id="2.60.120.430">
    <property type="entry name" value="Galactose-binding lectin"/>
    <property type="match status" value="2"/>
</dbReference>
<dbReference type="GO" id="GO:0004714">
    <property type="term" value="F:transmembrane receptor protein tyrosine kinase activity"/>
    <property type="evidence" value="ECO:0007669"/>
    <property type="project" value="InterPro"/>
</dbReference>
<dbReference type="FunFam" id="2.60.120.430:FF:000007">
    <property type="entry name" value="FERONIA receptor-like kinase"/>
    <property type="match status" value="1"/>
</dbReference>
<accession>A0AAW1WLS9</accession>
<evidence type="ECO:0000256" key="9">
    <source>
        <dbReference type="ARBA" id="ARBA00022989"/>
    </source>
</evidence>
<evidence type="ECO:0000313" key="18">
    <source>
        <dbReference type="Proteomes" id="UP001457282"/>
    </source>
</evidence>
<evidence type="ECO:0000256" key="3">
    <source>
        <dbReference type="ARBA" id="ARBA00022679"/>
    </source>
</evidence>
<dbReference type="FunFam" id="1.10.510.10:FF:000252">
    <property type="entry name" value="Receptor-like protein kinase FERONIA"/>
    <property type="match status" value="1"/>
</dbReference>
<evidence type="ECO:0000256" key="2">
    <source>
        <dbReference type="ARBA" id="ARBA00022527"/>
    </source>
</evidence>
<comment type="subcellular location">
    <subcellularLocation>
        <location evidence="1">Membrane</location>
        <topology evidence="1">Single-pass type I membrane protein</topology>
    </subcellularLocation>
</comment>
<dbReference type="PROSITE" id="PS00107">
    <property type="entry name" value="PROTEIN_KINASE_ATP"/>
    <property type="match status" value="1"/>
</dbReference>
<dbReference type="InterPro" id="IPR000719">
    <property type="entry name" value="Prot_kinase_dom"/>
</dbReference>
<feature type="chain" id="PRO_5043643311" description="Protein kinase domain-containing protein" evidence="15">
    <location>
        <begin position="25"/>
        <end position="864"/>
    </location>
</feature>
<dbReference type="CDD" id="cd14066">
    <property type="entry name" value="STKc_IRAK"/>
    <property type="match status" value="1"/>
</dbReference>
<evidence type="ECO:0000256" key="14">
    <source>
        <dbReference type="SAM" id="Phobius"/>
    </source>
</evidence>
<dbReference type="SMART" id="SM00220">
    <property type="entry name" value="S_TKc"/>
    <property type="match status" value="1"/>
</dbReference>
<dbReference type="GO" id="GO:0016020">
    <property type="term" value="C:membrane"/>
    <property type="evidence" value="ECO:0007669"/>
    <property type="project" value="UniProtKB-SubCell"/>
</dbReference>
<dbReference type="GO" id="GO:0004674">
    <property type="term" value="F:protein serine/threonine kinase activity"/>
    <property type="evidence" value="ECO:0007669"/>
    <property type="project" value="UniProtKB-KW"/>
</dbReference>
<comment type="caution">
    <text evidence="17">The sequence shown here is derived from an EMBL/GenBank/DDBJ whole genome shotgun (WGS) entry which is preliminary data.</text>
</comment>
<keyword evidence="2" id="KW-0723">Serine/threonine-protein kinase</keyword>
<evidence type="ECO:0000256" key="1">
    <source>
        <dbReference type="ARBA" id="ARBA00004479"/>
    </source>
</evidence>
<evidence type="ECO:0000256" key="10">
    <source>
        <dbReference type="ARBA" id="ARBA00023136"/>
    </source>
</evidence>
<dbReference type="InterPro" id="IPR024788">
    <property type="entry name" value="Malectin-like_Carb-bd_dom"/>
</dbReference>
<dbReference type="InterPro" id="IPR008271">
    <property type="entry name" value="Ser/Thr_kinase_AS"/>
</dbReference>
<keyword evidence="11" id="KW-0325">Glycoprotein</keyword>
<dbReference type="EMBL" id="JBEDUW010000006">
    <property type="protein sequence ID" value="KAK9924889.1"/>
    <property type="molecule type" value="Genomic_DNA"/>
</dbReference>
<dbReference type="PANTHER" id="PTHR34590">
    <property type="entry name" value="OS03G0124300 PROTEIN-RELATED"/>
    <property type="match status" value="1"/>
</dbReference>
<feature type="compositionally biased region" description="Polar residues" evidence="13">
    <location>
        <begin position="68"/>
        <end position="82"/>
    </location>
</feature>
<keyword evidence="7" id="KW-0418">Kinase</keyword>
<dbReference type="GO" id="GO:0005524">
    <property type="term" value="F:ATP binding"/>
    <property type="evidence" value="ECO:0007669"/>
    <property type="project" value="UniProtKB-UniRule"/>
</dbReference>
<keyword evidence="6 12" id="KW-0547">Nucleotide-binding</keyword>
<sequence>MKPILCSLYLSLFLLLVGKWRSSAHRPIDDITLNCGSSGEQLNEYDSRTWSGDINSTLSPIKAAGRGNTISQSRKAPPSSYSASQVPYTTARLSYSEFTYKIPLSPGQKFIRLHFNPATYNPDFDSSNSLFSVKAGGSFTFLKDFNASVTALDENSETVMREFCVNIDPQLQSLNITFTPTKLAYAFINGIEIVSMPANLYYTAPQSQGIEYLNGAVNYRIENTTALEMVYRINVGGSPLSPNKDTGMYRNWDANDDIYLDDLSNRYSVIPSNSSIKLKFDVIPEYTAPDEVYQTSRSMGPNRTRNRSYNLTWELPVDPNFNYFIRLHFCELQKEINTTGDRLFLIHIANQTAEEHADVFMWSGGYGIPVFRDYIVYISGHATEQKVNLFLVLQANPSGWAVTQYNDAILNGLEIFKLNDSNGNLAGLNPDPPYMSQPKVRQKSPMHSKNESIAVIAAVVFTALVLCLLGFLVFRRERRVKDSSSSKATKWVPFSFSTTNSTKSRVSSLPSDLCRHFSFAEIKDATQNFNDIFIIGVGGFGNVYKGSVDGGLTPVAIKRLKPESSQGAHEFKAEIEMLSQLRHLHLVSLVGYCTDQGEMILVYDYVARGTLRDHLYNTENPPLSWEQRLQICIGTAQGLQYLHEGTKGTIIHRDVKSTNILLDEKWVAKVSDFGLSKMGNITMSKTHISTMVKGSFGYLDPEYYRRQQLTEKSDVYSFGVVLCEVLCGKPAITTMENDRVSLAKWAKKCHGNGKLDQIIDPNLKGKIATRCLLEYVSIAMSCMDDNGMNRPSMKNVVGGLEFALQLQLKNEEYDHCMERFFQDETTLIRGNDGSFCNEQSNGANESLQRLTGTIFSEIIDPVGR</sequence>
<evidence type="ECO:0000256" key="8">
    <source>
        <dbReference type="ARBA" id="ARBA00022840"/>
    </source>
</evidence>
<name>A0AAW1WLS9_RUBAR</name>
<evidence type="ECO:0000256" key="4">
    <source>
        <dbReference type="ARBA" id="ARBA00022692"/>
    </source>
</evidence>
<keyword evidence="4 14" id="KW-0812">Transmembrane</keyword>
<evidence type="ECO:0000259" key="16">
    <source>
        <dbReference type="PROSITE" id="PS50011"/>
    </source>
</evidence>
<organism evidence="17 18">
    <name type="scientific">Rubus argutus</name>
    <name type="common">Southern blackberry</name>
    <dbReference type="NCBI Taxonomy" id="59490"/>
    <lineage>
        <taxon>Eukaryota</taxon>
        <taxon>Viridiplantae</taxon>
        <taxon>Streptophyta</taxon>
        <taxon>Embryophyta</taxon>
        <taxon>Tracheophyta</taxon>
        <taxon>Spermatophyta</taxon>
        <taxon>Magnoliopsida</taxon>
        <taxon>eudicotyledons</taxon>
        <taxon>Gunneridae</taxon>
        <taxon>Pentapetalae</taxon>
        <taxon>rosids</taxon>
        <taxon>fabids</taxon>
        <taxon>Rosales</taxon>
        <taxon>Rosaceae</taxon>
        <taxon>Rosoideae</taxon>
        <taxon>Rosoideae incertae sedis</taxon>
        <taxon>Rubus</taxon>
    </lineage>
</organism>
<reference evidence="17 18" key="1">
    <citation type="journal article" date="2023" name="G3 (Bethesda)">
        <title>A chromosome-length genome assembly and annotation of blackberry (Rubus argutus, cv. 'Hillquist').</title>
        <authorList>
            <person name="Bruna T."/>
            <person name="Aryal R."/>
            <person name="Dudchenko O."/>
            <person name="Sargent D.J."/>
            <person name="Mead D."/>
            <person name="Buti M."/>
            <person name="Cavallini A."/>
            <person name="Hytonen T."/>
            <person name="Andres J."/>
            <person name="Pham M."/>
            <person name="Weisz D."/>
            <person name="Mascagni F."/>
            <person name="Usai G."/>
            <person name="Natali L."/>
            <person name="Bassil N."/>
            <person name="Fernandez G.E."/>
            <person name="Lomsadze A."/>
            <person name="Armour M."/>
            <person name="Olukolu B."/>
            <person name="Poorten T."/>
            <person name="Britton C."/>
            <person name="Davik J."/>
            <person name="Ashrafi H."/>
            <person name="Aiden E.L."/>
            <person name="Borodovsky M."/>
            <person name="Worthington M."/>
        </authorList>
    </citation>
    <scope>NUCLEOTIDE SEQUENCE [LARGE SCALE GENOMIC DNA]</scope>
    <source>
        <strain evidence="17">PI 553951</strain>
    </source>
</reference>
<feature type="binding site" evidence="12">
    <location>
        <position position="558"/>
    </location>
    <ligand>
        <name>ATP</name>
        <dbReference type="ChEBI" id="CHEBI:30616"/>
    </ligand>
</feature>
<evidence type="ECO:0000256" key="15">
    <source>
        <dbReference type="SAM" id="SignalP"/>
    </source>
</evidence>